<evidence type="ECO:0000313" key="1">
    <source>
        <dbReference type="EMBL" id="EKA93227.1"/>
    </source>
</evidence>
<name>K1GV25_9FUSO</name>
<reference evidence="1 2" key="1">
    <citation type="submission" date="2012-05" db="EMBL/GenBank/DDBJ databases">
        <title>The Genome Sequence of Fusobacterium periodontium Oral Taxon 201 Strain D10.</title>
        <authorList>
            <consortium name="The Broad Institute Genome Sequencing Platform"/>
            <consortium name="The Broad Institute Genome Sequencing Center for Infectious Disease"/>
            <person name="Earl A."/>
            <person name="Ward D."/>
            <person name="Feldgarden M."/>
            <person name="Gevers D."/>
            <person name="Strauss J."/>
            <person name="Sibley C."/>
            <person name="White A."/>
            <person name="Ambrose C.E."/>
            <person name="Allen-Vercoe E."/>
            <person name="Walker B."/>
            <person name="Young S.K."/>
            <person name="Zeng Q."/>
            <person name="Gargeya S."/>
            <person name="Fitzgerald M."/>
            <person name="Haas B."/>
            <person name="Abouelleil A."/>
            <person name="Alvarado L."/>
            <person name="Arachchi H.M."/>
            <person name="Berlin A.M."/>
            <person name="Chapman S.B."/>
            <person name="Goldberg J."/>
            <person name="Griggs A."/>
            <person name="Gujja S."/>
            <person name="Hansen M."/>
            <person name="Howarth C."/>
            <person name="Imamovic A."/>
            <person name="Larimer J."/>
            <person name="McCowan C."/>
            <person name="Montmayeur A."/>
            <person name="Murphy C."/>
            <person name="Neiman D."/>
            <person name="Pearson M."/>
            <person name="Priest M."/>
            <person name="Roberts A."/>
            <person name="Saif S."/>
            <person name="Shea T."/>
            <person name="Sisk P."/>
            <person name="Sykes S."/>
            <person name="Wortman J."/>
            <person name="Nusbaum C."/>
            <person name="Birren B."/>
        </authorList>
    </citation>
    <scope>NUCLEOTIDE SEQUENCE [LARGE SCALE GENOMIC DNA]</scope>
    <source>
        <strain evidence="1 2">D10</strain>
    </source>
</reference>
<proteinExistence type="predicted"/>
<dbReference type="AlphaFoldDB" id="K1GV25"/>
<accession>K1GV25</accession>
<protein>
    <recommendedName>
        <fullName evidence="3">HemN C-terminal domain-containing protein</fullName>
    </recommendedName>
</protein>
<dbReference type="HOGENOM" id="CLU_1822548_0_0_0"/>
<dbReference type="SUPFAM" id="SSF102114">
    <property type="entry name" value="Radical SAM enzymes"/>
    <property type="match status" value="1"/>
</dbReference>
<dbReference type="InterPro" id="IPR058240">
    <property type="entry name" value="rSAM_sf"/>
</dbReference>
<sequence>MNSYELLELTKLSNGKDKYKYIRNNNSLKNLLPIGVGAGGHIQDIGIYNMNRQVSFYSRTSELNYKLSMISGLMQFEKFNLLEIQKYCDEKIYKEIFKRLKEFENKGYIKIENNFAIYQLKGIFWGNSLVADIIELIGRNL</sequence>
<comment type="caution">
    <text evidence="1">The sequence shown here is derived from an EMBL/GenBank/DDBJ whole genome shotgun (WGS) entry which is preliminary data.</text>
</comment>
<evidence type="ECO:0000313" key="2">
    <source>
        <dbReference type="Proteomes" id="UP000005809"/>
    </source>
</evidence>
<dbReference type="PATRIC" id="fig|620833.3.peg.1501"/>
<gene>
    <name evidence="1" type="ORF">FPOG_02172</name>
</gene>
<organism evidence="1 2">
    <name type="scientific">Fusobacterium periodonticum D10</name>
    <dbReference type="NCBI Taxonomy" id="620833"/>
    <lineage>
        <taxon>Bacteria</taxon>
        <taxon>Fusobacteriati</taxon>
        <taxon>Fusobacteriota</taxon>
        <taxon>Fusobacteriia</taxon>
        <taxon>Fusobacteriales</taxon>
        <taxon>Fusobacteriaceae</taxon>
        <taxon>Fusobacterium</taxon>
    </lineage>
</organism>
<dbReference type="Proteomes" id="UP000005809">
    <property type="component" value="Unassembled WGS sequence"/>
</dbReference>
<evidence type="ECO:0008006" key="3">
    <source>
        <dbReference type="Google" id="ProtNLM"/>
    </source>
</evidence>
<dbReference type="EMBL" id="ACIF01000252">
    <property type="protein sequence ID" value="EKA93227.1"/>
    <property type="molecule type" value="Genomic_DNA"/>
</dbReference>